<name>A0A6C0KC51_9ZZZZ</name>
<protein>
    <submittedName>
        <fullName evidence="2">Uncharacterized protein</fullName>
    </submittedName>
</protein>
<sequence length="447" mass="52161">MSDDITPNNINLDVVETTEERSPMERRLTVDVHDDIIDKALELVDISRNIPESVRTVVKSSIKLKINPVEIDFTDYDELGPMEYSDNELEEDSCKMIKYKKITYTQVYKSLTKLYFNECEYYSSAMDILASYVRGQKLIYMESHYYRTNQLNKLMLPAIFLSSLATVLSVGFDALAWGAYALSGLNAFISFLLTVVSYMKLDAQAEAHKISAHQYDKLQSMCEFSSGYYLMFASVSTSIKDVNNKESINEDELALTQKIKDIETKIKEIKETNQFIVPRKIRYSYPYIYNVNVFSIIKKIENTRKDYITRLRDISNKITFTKVHPEWDHHQKEVKLKKYYRKKKKILSTILLLGTAFSIIDQLWKREMAIAEDKRKHWCSRCCYRMPKDLREGNKFIDFVLDPFKDWKPIVDVEINSDDDDDDDSDHSVLPKRGSIRLFGKSGTKKL</sequence>
<keyword evidence="1" id="KW-0472">Membrane</keyword>
<dbReference type="EMBL" id="MN740847">
    <property type="protein sequence ID" value="QHU14761.1"/>
    <property type="molecule type" value="Genomic_DNA"/>
</dbReference>
<evidence type="ECO:0000313" key="2">
    <source>
        <dbReference type="EMBL" id="QHU14761.1"/>
    </source>
</evidence>
<dbReference type="AlphaFoldDB" id="A0A6C0KC51"/>
<reference evidence="2" key="1">
    <citation type="journal article" date="2020" name="Nature">
        <title>Giant virus diversity and host interactions through global metagenomics.</title>
        <authorList>
            <person name="Schulz F."/>
            <person name="Roux S."/>
            <person name="Paez-Espino D."/>
            <person name="Jungbluth S."/>
            <person name="Walsh D.A."/>
            <person name="Denef V.J."/>
            <person name="McMahon K.D."/>
            <person name="Konstantinidis K.T."/>
            <person name="Eloe-Fadrosh E.A."/>
            <person name="Kyrpides N.C."/>
            <person name="Woyke T."/>
        </authorList>
    </citation>
    <scope>NUCLEOTIDE SEQUENCE</scope>
    <source>
        <strain evidence="2">GVMAG-S-1102244-55</strain>
    </source>
</reference>
<feature type="transmembrane region" description="Helical" evidence="1">
    <location>
        <begin position="346"/>
        <end position="364"/>
    </location>
</feature>
<feature type="transmembrane region" description="Helical" evidence="1">
    <location>
        <begin position="178"/>
        <end position="199"/>
    </location>
</feature>
<evidence type="ECO:0000256" key="1">
    <source>
        <dbReference type="SAM" id="Phobius"/>
    </source>
</evidence>
<organism evidence="2">
    <name type="scientific">viral metagenome</name>
    <dbReference type="NCBI Taxonomy" id="1070528"/>
    <lineage>
        <taxon>unclassified sequences</taxon>
        <taxon>metagenomes</taxon>
        <taxon>organismal metagenomes</taxon>
    </lineage>
</organism>
<feature type="transmembrane region" description="Helical" evidence="1">
    <location>
        <begin position="154"/>
        <end position="172"/>
    </location>
</feature>
<keyword evidence="1" id="KW-1133">Transmembrane helix</keyword>
<accession>A0A6C0KC51</accession>
<proteinExistence type="predicted"/>
<keyword evidence="1" id="KW-0812">Transmembrane</keyword>